<dbReference type="GO" id="GO:0006457">
    <property type="term" value="P:protein folding"/>
    <property type="evidence" value="ECO:0007669"/>
    <property type="project" value="InterPro"/>
</dbReference>
<dbReference type="SUPFAM" id="SSF49493">
    <property type="entry name" value="HSP40/DnaJ peptide-binding domain"/>
    <property type="match status" value="2"/>
</dbReference>
<proteinExistence type="predicted"/>
<dbReference type="Gene3D" id="2.10.230.10">
    <property type="entry name" value="Heat shock protein DnaJ, cysteine-rich domain"/>
    <property type="match status" value="1"/>
</dbReference>
<name>A0A9W7FS81_9STRA</name>
<protein>
    <recommendedName>
        <fullName evidence="2">J domain-containing protein</fullName>
    </recommendedName>
</protein>
<feature type="signal peptide" evidence="1">
    <location>
        <begin position="1"/>
        <end position="21"/>
    </location>
</feature>
<dbReference type="InterPro" id="IPR036869">
    <property type="entry name" value="J_dom_sf"/>
</dbReference>
<evidence type="ECO:0000259" key="2">
    <source>
        <dbReference type="PROSITE" id="PS50076"/>
    </source>
</evidence>
<organism evidence="3 4">
    <name type="scientific">Triparma laevis f. longispina</name>
    <dbReference type="NCBI Taxonomy" id="1714387"/>
    <lineage>
        <taxon>Eukaryota</taxon>
        <taxon>Sar</taxon>
        <taxon>Stramenopiles</taxon>
        <taxon>Ochrophyta</taxon>
        <taxon>Bolidophyceae</taxon>
        <taxon>Parmales</taxon>
        <taxon>Triparmaceae</taxon>
        <taxon>Triparma</taxon>
    </lineage>
</organism>
<evidence type="ECO:0000313" key="4">
    <source>
        <dbReference type="Proteomes" id="UP001165122"/>
    </source>
</evidence>
<dbReference type="OrthoDB" id="550424at2759"/>
<dbReference type="SUPFAM" id="SSF46565">
    <property type="entry name" value="Chaperone J-domain"/>
    <property type="match status" value="1"/>
</dbReference>
<keyword evidence="4" id="KW-1185">Reference proteome</keyword>
<dbReference type="CDD" id="cd06257">
    <property type="entry name" value="DnaJ"/>
    <property type="match status" value="1"/>
</dbReference>
<dbReference type="PROSITE" id="PS50076">
    <property type="entry name" value="DNAJ_2"/>
    <property type="match status" value="1"/>
</dbReference>
<dbReference type="GO" id="GO:0030544">
    <property type="term" value="F:Hsp70 protein binding"/>
    <property type="evidence" value="ECO:0007669"/>
    <property type="project" value="InterPro"/>
</dbReference>
<accession>A0A9W7FS81</accession>
<dbReference type="InterPro" id="IPR008971">
    <property type="entry name" value="HSP40/DnaJ_pept-bd"/>
</dbReference>
<gene>
    <name evidence="3" type="ORF">TrLO_g1194</name>
</gene>
<dbReference type="FunFam" id="2.60.260.20:FF:000013">
    <property type="entry name" value="DnaJ subfamily B member 11"/>
    <property type="match status" value="1"/>
</dbReference>
<dbReference type="CDD" id="cd10747">
    <property type="entry name" value="DnaJ_C"/>
    <property type="match status" value="1"/>
</dbReference>
<dbReference type="PANTHER" id="PTHR43888">
    <property type="entry name" value="DNAJ-LIKE-2, ISOFORM A-RELATED"/>
    <property type="match status" value="1"/>
</dbReference>
<dbReference type="Gene3D" id="1.10.287.110">
    <property type="entry name" value="DnaJ domain"/>
    <property type="match status" value="1"/>
</dbReference>
<dbReference type="Pfam" id="PF01556">
    <property type="entry name" value="DnaJ_C"/>
    <property type="match status" value="1"/>
</dbReference>
<dbReference type="Pfam" id="PF00226">
    <property type="entry name" value="DnaJ"/>
    <property type="match status" value="1"/>
</dbReference>
<feature type="chain" id="PRO_5040778949" description="J domain-containing protein" evidence="1">
    <location>
        <begin position="22"/>
        <end position="367"/>
    </location>
</feature>
<evidence type="ECO:0000256" key="1">
    <source>
        <dbReference type="SAM" id="SignalP"/>
    </source>
</evidence>
<dbReference type="EMBL" id="BRXW01000319">
    <property type="protein sequence ID" value="GMI18069.1"/>
    <property type="molecule type" value="Genomic_DNA"/>
</dbReference>
<evidence type="ECO:0000313" key="3">
    <source>
        <dbReference type="EMBL" id="GMI18069.1"/>
    </source>
</evidence>
<dbReference type="Proteomes" id="UP001165122">
    <property type="component" value="Unassembled WGS sequence"/>
</dbReference>
<dbReference type="GO" id="GO:0051082">
    <property type="term" value="F:unfolded protein binding"/>
    <property type="evidence" value="ECO:0007669"/>
    <property type="project" value="InterPro"/>
</dbReference>
<dbReference type="SMART" id="SM00271">
    <property type="entry name" value="DnaJ"/>
    <property type="match status" value="1"/>
</dbReference>
<dbReference type="InterPro" id="IPR001623">
    <property type="entry name" value="DnaJ_domain"/>
</dbReference>
<comment type="caution">
    <text evidence="3">The sequence shown here is derived from an EMBL/GenBank/DDBJ whole genome shotgun (WGS) entry which is preliminary data.</text>
</comment>
<dbReference type="PRINTS" id="PR00625">
    <property type="entry name" value="JDOMAIN"/>
</dbReference>
<reference evidence="4" key="1">
    <citation type="journal article" date="2023" name="Commun. Biol.">
        <title>Genome analysis of Parmales, the sister group of diatoms, reveals the evolutionary specialization of diatoms from phago-mixotrophs to photoautotrophs.</title>
        <authorList>
            <person name="Ban H."/>
            <person name="Sato S."/>
            <person name="Yoshikawa S."/>
            <person name="Yamada K."/>
            <person name="Nakamura Y."/>
            <person name="Ichinomiya M."/>
            <person name="Sato N."/>
            <person name="Blanc-Mathieu R."/>
            <person name="Endo H."/>
            <person name="Kuwata A."/>
            <person name="Ogata H."/>
        </authorList>
    </citation>
    <scope>NUCLEOTIDE SEQUENCE [LARGE SCALE GENOMIC DNA]</scope>
    <source>
        <strain evidence="4">NIES 3700</strain>
    </source>
</reference>
<dbReference type="InterPro" id="IPR044713">
    <property type="entry name" value="DNJA1/2-like"/>
</dbReference>
<dbReference type="AlphaFoldDB" id="A0A9W7FS81"/>
<dbReference type="Gene3D" id="2.60.260.20">
    <property type="entry name" value="Urease metallochaperone UreE, N-terminal domain"/>
    <property type="match status" value="2"/>
</dbReference>
<keyword evidence="1" id="KW-0732">Signal</keyword>
<feature type="domain" description="J" evidence="2">
    <location>
        <begin position="22"/>
        <end position="86"/>
    </location>
</feature>
<dbReference type="InterPro" id="IPR002939">
    <property type="entry name" value="DnaJ_C"/>
</dbReference>
<sequence>MISRLRFVALLALLALGIVQADYYKTLGCTKKSTEKEIKKAYRKLSLQYHPDKNKTPGASEKFGEIARAYEVLSDEEKRETYNRYGEEGLKQQEARGGGGGGGGGFGDIFEQFGFRGFGNQQQQQRERKTPNVELPLKVSLKQLYLGEIFEVDYVREVLCLNWKECTKRSQDCQGPGIKIRSQQLAPGFVQQVQVRDEKCIGRGEMWKSNCGKCPNGKTEPEKTSVTVDVTKGMRNGEPITFENIADEKVGHVAGDLVFILQEKKHSIFGRDGDNLYITVEIPLVDALVGFTHKLEHLDGHDVTIPVTGVTECDHVKKVSGEGMPRRSGNGFGDLFVTFEVDFPEKLTEEQREGIEKLLSSTRPEKK</sequence>